<evidence type="ECO:0000256" key="2">
    <source>
        <dbReference type="SAM" id="SignalP"/>
    </source>
</evidence>
<keyword evidence="2" id="KW-0732">Signal</keyword>
<name>A0A4P9ZVX3_9FUNG</name>
<feature type="region of interest" description="Disordered" evidence="1">
    <location>
        <begin position="128"/>
        <end position="175"/>
    </location>
</feature>
<accession>A0A4P9ZVX3</accession>
<dbReference type="STRING" id="215637.A0A4P9ZVX3"/>
<gene>
    <name evidence="3" type="ORF">BJ085DRAFT_33840</name>
</gene>
<feature type="region of interest" description="Disordered" evidence="1">
    <location>
        <begin position="57"/>
        <end position="106"/>
    </location>
</feature>
<evidence type="ECO:0000256" key="1">
    <source>
        <dbReference type="SAM" id="MobiDB-lite"/>
    </source>
</evidence>
<protein>
    <submittedName>
        <fullName evidence="3">Uncharacterized protein</fullName>
    </submittedName>
</protein>
<proteinExistence type="predicted"/>
<dbReference type="AlphaFoldDB" id="A0A4P9ZVX3"/>
<feature type="region of interest" description="Disordered" evidence="1">
    <location>
        <begin position="187"/>
        <end position="242"/>
    </location>
</feature>
<dbReference type="EMBL" id="ML002560">
    <property type="protein sequence ID" value="RKP37002.1"/>
    <property type="molecule type" value="Genomic_DNA"/>
</dbReference>
<evidence type="ECO:0000313" key="3">
    <source>
        <dbReference type="EMBL" id="RKP37002.1"/>
    </source>
</evidence>
<organism evidence="3 4">
    <name type="scientific">Dimargaris cristalligena</name>
    <dbReference type="NCBI Taxonomy" id="215637"/>
    <lineage>
        <taxon>Eukaryota</taxon>
        <taxon>Fungi</taxon>
        <taxon>Fungi incertae sedis</taxon>
        <taxon>Zoopagomycota</taxon>
        <taxon>Kickxellomycotina</taxon>
        <taxon>Dimargaritomycetes</taxon>
        <taxon>Dimargaritales</taxon>
        <taxon>Dimargaritaceae</taxon>
        <taxon>Dimargaris</taxon>
    </lineage>
</organism>
<evidence type="ECO:0000313" key="4">
    <source>
        <dbReference type="Proteomes" id="UP000268162"/>
    </source>
</evidence>
<feature type="compositionally biased region" description="Basic and acidic residues" evidence="1">
    <location>
        <begin position="128"/>
        <end position="158"/>
    </location>
</feature>
<sequence>MKVTLSIISAIVLALASQSTMAAPAEPFGSALVHPRFQKLLDNVVGVNLELLNDYSRSRREDKVDEAKPAAEPETKPETKPEPEVKADDSVKAAVEPQADATKPEKRFQKLLDNVVGVNLELLNDYSRSRREDKVDEAKPAAEPETKPESEVKADDSVKAAVEPQADATKPEKRFQKLLDNVVGVNLELLNDHSRSRREDKVDEAKPAAEPETKPETKPEPEVKADDSVKAAVEPQADATKP</sequence>
<feature type="chain" id="PRO_5020518534" evidence="2">
    <location>
        <begin position="23"/>
        <end position="242"/>
    </location>
</feature>
<feature type="signal peptide" evidence="2">
    <location>
        <begin position="1"/>
        <end position="22"/>
    </location>
</feature>
<dbReference type="Proteomes" id="UP000268162">
    <property type="component" value="Unassembled WGS sequence"/>
</dbReference>
<keyword evidence="4" id="KW-1185">Reference proteome</keyword>
<reference evidence="4" key="1">
    <citation type="journal article" date="2018" name="Nat. Microbiol.">
        <title>Leveraging single-cell genomics to expand the fungal tree of life.</title>
        <authorList>
            <person name="Ahrendt S.R."/>
            <person name="Quandt C.A."/>
            <person name="Ciobanu D."/>
            <person name="Clum A."/>
            <person name="Salamov A."/>
            <person name="Andreopoulos B."/>
            <person name="Cheng J.F."/>
            <person name="Woyke T."/>
            <person name="Pelin A."/>
            <person name="Henrissat B."/>
            <person name="Reynolds N.K."/>
            <person name="Benny G.L."/>
            <person name="Smith M.E."/>
            <person name="James T.Y."/>
            <person name="Grigoriev I.V."/>
        </authorList>
    </citation>
    <scope>NUCLEOTIDE SEQUENCE [LARGE SCALE GENOMIC DNA]</scope>
    <source>
        <strain evidence="4">RSA 468</strain>
    </source>
</reference>
<feature type="compositionally biased region" description="Basic and acidic residues" evidence="1">
    <location>
        <begin position="57"/>
        <end position="91"/>
    </location>
</feature>
<feature type="compositionally biased region" description="Basic and acidic residues" evidence="1">
    <location>
        <begin position="190"/>
        <end position="229"/>
    </location>
</feature>